<dbReference type="OrthoDB" id="1301500at2"/>
<organism evidence="2 3">
    <name type="scientific">Flavobacterium resistens</name>
    <dbReference type="NCBI Taxonomy" id="443612"/>
    <lineage>
        <taxon>Bacteria</taxon>
        <taxon>Pseudomonadati</taxon>
        <taxon>Bacteroidota</taxon>
        <taxon>Flavobacteriia</taxon>
        <taxon>Flavobacteriales</taxon>
        <taxon>Flavobacteriaceae</taxon>
        <taxon>Flavobacterium</taxon>
    </lineage>
</organism>
<reference evidence="1 4" key="2">
    <citation type="submission" date="2019-11" db="EMBL/GenBank/DDBJ databases">
        <title>Flavobacterium resistens genome.</title>
        <authorList>
            <person name="Wilson V.M."/>
            <person name="Newman J.D."/>
        </authorList>
    </citation>
    <scope>NUCLEOTIDE SEQUENCE [LARGE SCALE GENOMIC DNA]</scope>
    <source>
        <strain evidence="1 4">DSM 19382</strain>
    </source>
</reference>
<proteinExistence type="predicted"/>
<dbReference type="EMBL" id="WKKG01000002">
    <property type="protein sequence ID" value="MRX67392.1"/>
    <property type="molecule type" value="Genomic_DNA"/>
</dbReference>
<dbReference type="AlphaFoldDB" id="A0A521BIA6"/>
<reference evidence="2 3" key="1">
    <citation type="submission" date="2017-05" db="EMBL/GenBank/DDBJ databases">
        <authorList>
            <person name="Varghese N."/>
            <person name="Submissions S."/>
        </authorList>
    </citation>
    <scope>NUCLEOTIDE SEQUENCE [LARGE SCALE GENOMIC DNA]</scope>
    <source>
        <strain evidence="2 3">DSM 19382</strain>
    </source>
</reference>
<evidence type="ECO:0000313" key="4">
    <source>
        <dbReference type="Proteomes" id="UP000468990"/>
    </source>
</evidence>
<evidence type="ECO:0000313" key="1">
    <source>
        <dbReference type="EMBL" id="MRX67392.1"/>
    </source>
</evidence>
<dbReference type="PROSITE" id="PS51257">
    <property type="entry name" value="PROKAR_LIPOPROTEIN"/>
    <property type="match status" value="1"/>
</dbReference>
<dbReference type="Proteomes" id="UP000317289">
    <property type="component" value="Unassembled WGS sequence"/>
</dbReference>
<keyword evidence="4" id="KW-1185">Reference proteome</keyword>
<sequence length="489" mass="56881">MNPNKLAPFLAFLLFFTSCKGHEKQDDIVKNNPEDTIKHFIIGYHMLVPKLKEIRTYEMIGGETWDGHRYSKDPKIDYEKTTLLILGNSILFKEYFPFPFNLDKLKLISSNEFMTICRDDNYIYYVSDRTNSTQIHIADYKPINDFVYKSKDGALFFLDAEKYKLNPVKINVDENSIKHLAGNYYSDKNGLYFFGAHYKKNVQSNQRDYIEKSEKIIDAKNVVPFISKHYLTFGNQVFAIDDDEIKKLDLNPKKLIEVYFWDRQSLITDGKNVYSNSNYGYDDNRNEKGTYGFLFPSLFSGSNLQKIYPQSLPFANENNSIVFNKGRSFNSIELAVVINNENYILSNKKKIKTGKMLFYHSETKTNGDFDEKYLKIFKNQFLQYKNVLYFDDRPVEASKLDLKNLRQIENSNYLTDGKSIFYTGGITGMKLIKKNGAEYAVLDERIIENVYTNEMKAINPDLLSDGITLISRNQKATIKELKLNVKIAE</sequence>
<dbReference type="Proteomes" id="UP000468990">
    <property type="component" value="Unassembled WGS sequence"/>
</dbReference>
<dbReference type="RefSeq" id="WP_142449672.1">
    <property type="nucleotide sequence ID" value="NZ_FXTA01000001.1"/>
</dbReference>
<evidence type="ECO:0000313" key="3">
    <source>
        <dbReference type="Proteomes" id="UP000317289"/>
    </source>
</evidence>
<name>A0A521BIA6_9FLAO</name>
<protein>
    <recommendedName>
        <fullName evidence="5">DKNYY family protein</fullName>
    </recommendedName>
</protein>
<evidence type="ECO:0008006" key="5">
    <source>
        <dbReference type="Google" id="ProtNLM"/>
    </source>
</evidence>
<dbReference type="EMBL" id="FXTA01000001">
    <property type="protein sequence ID" value="SMO46868.1"/>
    <property type="molecule type" value="Genomic_DNA"/>
</dbReference>
<accession>A0A521BIA6</accession>
<gene>
    <name evidence="1" type="ORF">GJU42_05385</name>
    <name evidence="2" type="ORF">SAMN06265349_1011077</name>
</gene>
<evidence type="ECO:0000313" key="2">
    <source>
        <dbReference type="EMBL" id="SMO46868.1"/>
    </source>
</evidence>